<dbReference type="GO" id="GO:0005737">
    <property type="term" value="C:cytoplasm"/>
    <property type="evidence" value="ECO:0007669"/>
    <property type="project" value="UniProtKB-SubCell"/>
</dbReference>
<accession>A0A9Q0RM24</accession>
<dbReference type="AlphaFoldDB" id="A0A9Q0RM24"/>
<dbReference type="InterPro" id="IPR029063">
    <property type="entry name" value="SAM-dependent_MTases_sf"/>
</dbReference>
<evidence type="ECO:0000313" key="10">
    <source>
        <dbReference type="Proteomes" id="UP001142055"/>
    </source>
</evidence>
<gene>
    <name evidence="9" type="ORF">RDWZM_004867</name>
</gene>
<dbReference type="Gene3D" id="3.40.50.150">
    <property type="entry name" value="Vaccinia Virus protein VP39"/>
    <property type="match status" value="1"/>
</dbReference>
<evidence type="ECO:0000256" key="2">
    <source>
        <dbReference type="ARBA" id="ARBA00004496"/>
    </source>
</evidence>
<reference evidence="9" key="1">
    <citation type="submission" date="2022-12" db="EMBL/GenBank/DDBJ databases">
        <title>Genome assemblies of Blomia tropicalis.</title>
        <authorList>
            <person name="Cui Y."/>
        </authorList>
    </citation>
    <scope>NUCLEOTIDE SEQUENCE</scope>
    <source>
        <tissue evidence="9">Adult mites</tissue>
    </source>
</reference>
<dbReference type="GO" id="GO:0018025">
    <property type="term" value="F:calmodulin-lysine N-methyltransferase activity"/>
    <property type="evidence" value="ECO:0007669"/>
    <property type="project" value="UniProtKB-EC"/>
</dbReference>
<comment type="subcellular location">
    <subcellularLocation>
        <location evidence="2">Cytoplasm</location>
    </subcellularLocation>
    <subcellularLocation>
        <location evidence="1">Nucleus</location>
    </subcellularLocation>
</comment>
<evidence type="ECO:0000256" key="5">
    <source>
        <dbReference type="ARBA" id="ARBA00022490"/>
    </source>
</evidence>
<evidence type="ECO:0000256" key="8">
    <source>
        <dbReference type="ARBA" id="ARBA00023242"/>
    </source>
</evidence>
<keyword evidence="8" id="KW-0539">Nucleus</keyword>
<dbReference type="OrthoDB" id="413520at2759"/>
<dbReference type="PANTHER" id="PTHR13539:SF3">
    <property type="entry name" value="CALMODULIN-LYSINE N-METHYLTRANSFERASE"/>
    <property type="match status" value="1"/>
</dbReference>
<dbReference type="InterPro" id="IPR025800">
    <property type="entry name" value="CaM-Lys-N-MeTrfase"/>
</dbReference>
<dbReference type="OMA" id="MIARRSH"/>
<name>A0A9Q0RM24_BLOTA</name>
<proteinExistence type="predicted"/>
<protein>
    <recommendedName>
        <fullName evidence="4">Calmodulin-lysine N-methyltransferase</fullName>
        <ecNumber evidence="3">2.1.1.60</ecNumber>
    </recommendedName>
</protein>
<dbReference type="GO" id="GO:0005634">
    <property type="term" value="C:nucleus"/>
    <property type="evidence" value="ECO:0007669"/>
    <property type="project" value="UniProtKB-SubCell"/>
</dbReference>
<keyword evidence="5" id="KW-0963">Cytoplasm</keyword>
<sequence length="417" mass="47576">MSPNQTSPDDETTMMTVVVPTIESSNSKFVSINPIDSIDQVNITTQKANITMSNSLSSTNSSLNRSRARWKLLSKAVKSKQFPLKMNSVNSDDDSSAIFEDNSSNEHSIQPLFYENGITSSFSSSSTSSSACQSRTQSPSTALQTLIHTYGLMSYEQIDCIDESGDCCWIDAKWNYDLNVNDERLMLRFVSNRLTVHELAGFDNSGNVRLWPCEEVLAYLIRFGFLRQHLNGTRICEIGAGMTALAGLVILSMSNNSIISIPEIYLTDGNERSIDNVHHLVQKNFPLQTNCTVRRLRWQVSDDYVDIRSRFDTIIGADCLFVRRDHRHLLHTIDSLLVYSNHDRSKPTGTCYLLAPKRDDTLEQFCNLIRIDGKFQFKLYEEYDKRFSMIARRSHLSSEQYPFLLVLRRIGDREFNF</sequence>
<evidence type="ECO:0000256" key="1">
    <source>
        <dbReference type="ARBA" id="ARBA00004123"/>
    </source>
</evidence>
<keyword evidence="6" id="KW-0489">Methyltransferase</keyword>
<dbReference type="Pfam" id="PF10294">
    <property type="entry name" value="Methyltransf_16"/>
    <property type="match status" value="1"/>
</dbReference>
<keyword evidence="7" id="KW-0808">Transferase</keyword>
<dbReference type="InterPro" id="IPR019410">
    <property type="entry name" value="Methyltransf_16"/>
</dbReference>
<evidence type="ECO:0000256" key="7">
    <source>
        <dbReference type="ARBA" id="ARBA00022679"/>
    </source>
</evidence>
<dbReference type="GO" id="GO:0032259">
    <property type="term" value="P:methylation"/>
    <property type="evidence" value="ECO:0007669"/>
    <property type="project" value="UniProtKB-KW"/>
</dbReference>
<dbReference type="PANTHER" id="PTHR13539">
    <property type="entry name" value="CALMODULIN-LYSINE N-METHYLTRANSFERASE"/>
    <property type="match status" value="1"/>
</dbReference>
<keyword evidence="10" id="KW-1185">Reference proteome</keyword>
<evidence type="ECO:0000256" key="6">
    <source>
        <dbReference type="ARBA" id="ARBA00022603"/>
    </source>
</evidence>
<dbReference type="EMBL" id="JAPWDV010000002">
    <property type="protein sequence ID" value="KAJ6219055.1"/>
    <property type="molecule type" value="Genomic_DNA"/>
</dbReference>
<organism evidence="9 10">
    <name type="scientific">Blomia tropicalis</name>
    <name type="common">Mite</name>
    <dbReference type="NCBI Taxonomy" id="40697"/>
    <lineage>
        <taxon>Eukaryota</taxon>
        <taxon>Metazoa</taxon>
        <taxon>Ecdysozoa</taxon>
        <taxon>Arthropoda</taxon>
        <taxon>Chelicerata</taxon>
        <taxon>Arachnida</taxon>
        <taxon>Acari</taxon>
        <taxon>Acariformes</taxon>
        <taxon>Sarcoptiformes</taxon>
        <taxon>Astigmata</taxon>
        <taxon>Glycyphagoidea</taxon>
        <taxon>Echimyopodidae</taxon>
        <taxon>Blomia</taxon>
    </lineage>
</organism>
<dbReference type="Proteomes" id="UP001142055">
    <property type="component" value="Chromosome 2"/>
</dbReference>
<evidence type="ECO:0000256" key="3">
    <source>
        <dbReference type="ARBA" id="ARBA00011914"/>
    </source>
</evidence>
<dbReference type="EC" id="2.1.1.60" evidence="3"/>
<evidence type="ECO:0000256" key="4">
    <source>
        <dbReference type="ARBA" id="ARBA00020594"/>
    </source>
</evidence>
<evidence type="ECO:0000313" key="9">
    <source>
        <dbReference type="EMBL" id="KAJ6219055.1"/>
    </source>
</evidence>
<comment type="caution">
    <text evidence="9">The sequence shown here is derived from an EMBL/GenBank/DDBJ whole genome shotgun (WGS) entry which is preliminary data.</text>
</comment>